<name>A0A382LE23_9ZZZZ</name>
<dbReference type="EMBL" id="UINC01085637">
    <property type="protein sequence ID" value="SVC33377.1"/>
    <property type="molecule type" value="Genomic_DNA"/>
</dbReference>
<organism evidence="2">
    <name type="scientific">marine metagenome</name>
    <dbReference type="NCBI Taxonomy" id="408172"/>
    <lineage>
        <taxon>unclassified sequences</taxon>
        <taxon>metagenomes</taxon>
        <taxon>ecological metagenomes</taxon>
    </lineage>
</organism>
<keyword evidence="1" id="KW-0812">Transmembrane</keyword>
<proteinExistence type="predicted"/>
<feature type="transmembrane region" description="Helical" evidence="1">
    <location>
        <begin position="42"/>
        <end position="62"/>
    </location>
</feature>
<sequence>MFLLFSSPQLLESSLCSLLSPKTNKWFGGTVKLGILEFPRLFIYVSLIGVLFTITVPLFIDISSPGNPIARLTIFIEVILGD</sequence>
<keyword evidence="1" id="KW-1133">Transmembrane helix</keyword>
<dbReference type="AlphaFoldDB" id="A0A382LE23"/>
<accession>A0A382LE23</accession>
<evidence type="ECO:0000256" key="1">
    <source>
        <dbReference type="SAM" id="Phobius"/>
    </source>
</evidence>
<reference evidence="2" key="1">
    <citation type="submission" date="2018-05" db="EMBL/GenBank/DDBJ databases">
        <authorList>
            <person name="Lanie J.A."/>
            <person name="Ng W.-L."/>
            <person name="Kazmierczak K.M."/>
            <person name="Andrzejewski T.M."/>
            <person name="Davidsen T.M."/>
            <person name="Wayne K.J."/>
            <person name="Tettelin H."/>
            <person name="Glass J.I."/>
            <person name="Rusch D."/>
            <person name="Podicherti R."/>
            <person name="Tsui H.-C.T."/>
            <person name="Winkler M.E."/>
        </authorList>
    </citation>
    <scope>NUCLEOTIDE SEQUENCE</scope>
</reference>
<gene>
    <name evidence="2" type="ORF">METZ01_LOCUS286231</name>
</gene>
<keyword evidence="1" id="KW-0472">Membrane</keyword>
<feature type="non-terminal residue" evidence="2">
    <location>
        <position position="82"/>
    </location>
</feature>
<evidence type="ECO:0000313" key="2">
    <source>
        <dbReference type="EMBL" id="SVC33377.1"/>
    </source>
</evidence>
<protein>
    <submittedName>
        <fullName evidence="2">Uncharacterized protein</fullName>
    </submittedName>
</protein>